<evidence type="ECO:0000313" key="3">
    <source>
        <dbReference type="Proteomes" id="UP000287447"/>
    </source>
</evidence>
<evidence type="ECO:0000256" key="1">
    <source>
        <dbReference type="ARBA" id="ARBA00022801"/>
    </source>
</evidence>
<dbReference type="Pfam" id="PF04371">
    <property type="entry name" value="PAD_porph"/>
    <property type="match status" value="1"/>
</dbReference>
<dbReference type="PANTHER" id="PTHR31377">
    <property type="entry name" value="AGMATINE DEIMINASE-RELATED"/>
    <property type="match status" value="1"/>
</dbReference>
<accession>A0A3S2W730</accession>
<organism evidence="2 3">
    <name type="scientific">Hwanghaeella grinnelliae</name>
    <dbReference type="NCBI Taxonomy" id="2500179"/>
    <lineage>
        <taxon>Bacteria</taxon>
        <taxon>Pseudomonadati</taxon>
        <taxon>Pseudomonadota</taxon>
        <taxon>Alphaproteobacteria</taxon>
        <taxon>Rhodospirillales</taxon>
        <taxon>Rhodospirillaceae</taxon>
        <taxon>Hwanghaeella</taxon>
    </lineage>
</organism>
<keyword evidence="1" id="KW-0378">Hydrolase</keyword>
<dbReference type="PANTHER" id="PTHR31377:SF0">
    <property type="entry name" value="AGMATINE DEIMINASE-RELATED"/>
    <property type="match status" value="1"/>
</dbReference>
<dbReference type="EMBL" id="SADE01000001">
    <property type="protein sequence ID" value="RVU38867.1"/>
    <property type="molecule type" value="Genomic_DNA"/>
</dbReference>
<dbReference type="Proteomes" id="UP000287447">
    <property type="component" value="Unassembled WGS sequence"/>
</dbReference>
<name>A0A3S2W730_9PROT</name>
<dbReference type="GO" id="GO:0004668">
    <property type="term" value="F:protein-arginine deiminase activity"/>
    <property type="evidence" value="ECO:0007669"/>
    <property type="project" value="InterPro"/>
</dbReference>
<evidence type="ECO:0000313" key="2">
    <source>
        <dbReference type="EMBL" id="RVU38867.1"/>
    </source>
</evidence>
<dbReference type="GO" id="GO:0047632">
    <property type="term" value="F:agmatine deiminase activity"/>
    <property type="evidence" value="ECO:0007669"/>
    <property type="project" value="TreeGrafter"/>
</dbReference>
<dbReference type="AlphaFoldDB" id="A0A3S2W730"/>
<dbReference type="InterPro" id="IPR007466">
    <property type="entry name" value="Peptidyl-Arg-deiminase_porph"/>
</dbReference>
<dbReference type="RefSeq" id="WP_127764238.1">
    <property type="nucleotide sequence ID" value="NZ_SADE01000001.1"/>
</dbReference>
<keyword evidence="3" id="KW-1185">Reference proteome</keyword>
<sequence>MRLMPAEWERHDCCWMAWPDHPMWEGILPQVEAEYAAVAQAIRQFEPVRVIANPHSASRARNLLGADIDVLELPLDDAWFRDAGPSFVRRDDGGIEGVCWRFNGWGGANAEFEKDAALGRATLDRVGLPAVTSALAMEGGALAVDGAGTLLTTETVVFNQNRNPGLTRQHAEAEFARTLGIRKVIWLPGNTAEFGTDGHIDGIACFVRPGVVLFEDPAIASGPGFDTAEGNRRALEGQTDAEGRPIELIFIREAPPLAREGQGDWGYCRSYINFYIANGGVVMPKFGIPEDDAARDAVAAAFPDRTVVQVDVSTVSQGGGGIHCITQQQPAV</sequence>
<reference evidence="3" key="1">
    <citation type="submission" date="2019-01" db="EMBL/GenBank/DDBJ databases">
        <title>Gri0909 isolated from a small marine red alga.</title>
        <authorList>
            <person name="Kim J."/>
            <person name="Jeong S.E."/>
            <person name="Jeon C.O."/>
        </authorList>
    </citation>
    <scope>NUCLEOTIDE SEQUENCE [LARGE SCALE GENOMIC DNA]</scope>
    <source>
        <strain evidence="3">Gri0909</strain>
    </source>
</reference>
<dbReference type="SUPFAM" id="SSF55909">
    <property type="entry name" value="Pentein"/>
    <property type="match status" value="1"/>
</dbReference>
<comment type="caution">
    <text evidence="2">The sequence shown here is derived from an EMBL/GenBank/DDBJ whole genome shotgun (WGS) entry which is preliminary data.</text>
</comment>
<dbReference type="OrthoDB" id="9808013at2"/>
<dbReference type="Gene3D" id="3.75.10.10">
    <property type="entry name" value="L-arginine/glycine Amidinotransferase, Chain A"/>
    <property type="match status" value="1"/>
</dbReference>
<proteinExistence type="predicted"/>
<dbReference type="GO" id="GO:0009446">
    <property type="term" value="P:putrescine biosynthetic process"/>
    <property type="evidence" value="ECO:0007669"/>
    <property type="project" value="InterPro"/>
</dbReference>
<protein>
    <submittedName>
        <fullName evidence="2">Agmatine deiminase family protein</fullName>
    </submittedName>
</protein>
<gene>
    <name evidence="2" type="ORF">EOI86_06270</name>
</gene>